<organism evidence="4 5">
    <name type="scientific">Curvularia kusanoi</name>
    <name type="common">Cochliobolus kusanoi</name>
    <dbReference type="NCBI Taxonomy" id="90978"/>
    <lineage>
        <taxon>Eukaryota</taxon>
        <taxon>Fungi</taxon>
        <taxon>Dikarya</taxon>
        <taxon>Ascomycota</taxon>
        <taxon>Pezizomycotina</taxon>
        <taxon>Dothideomycetes</taxon>
        <taxon>Pleosporomycetidae</taxon>
        <taxon>Pleosporales</taxon>
        <taxon>Pleosporineae</taxon>
        <taxon>Pleosporaceae</taxon>
        <taxon>Curvularia</taxon>
    </lineage>
</organism>
<comment type="caution">
    <text evidence="4">The sequence shown here is derived from an EMBL/GenBank/DDBJ whole genome shotgun (WGS) entry which is preliminary data.</text>
</comment>
<feature type="compositionally biased region" description="Basic and acidic residues" evidence="1">
    <location>
        <begin position="51"/>
        <end position="62"/>
    </location>
</feature>
<evidence type="ECO:0000256" key="3">
    <source>
        <dbReference type="SAM" id="SignalP"/>
    </source>
</evidence>
<dbReference type="EMBL" id="SWKU01000017">
    <property type="protein sequence ID" value="KAF2999322.1"/>
    <property type="molecule type" value="Genomic_DNA"/>
</dbReference>
<feature type="signal peptide" evidence="3">
    <location>
        <begin position="1"/>
        <end position="18"/>
    </location>
</feature>
<reference evidence="4" key="1">
    <citation type="submission" date="2019-04" db="EMBL/GenBank/DDBJ databases">
        <title>Sequencing of skin fungus with MAO and IRED activity.</title>
        <authorList>
            <person name="Marsaioli A.J."/>
            <person name="Bonatto J.M.C."/>
            <person name="Reis Junior O."/>
        </authorList>
    </citation>
    <scope>NUCLEOTIDE SEQUENCE</scope>
    <source>
        <strain evidence="4">30M1</strain>
    </source>
</reference>
<keyword evidence="2" id="KW-0472">Membrane</keyword>
<gene>
    <name evidence="4" type="ORF">E8E13_005138</name>
</gene>
<dbReference type="OrthoDB" id="3794199at2759"/>
<keyword evidence="5" id="KW-1185">Reference proteome</keyword>
<accession>A0A9P4TAY2</accession>
<keyword evidence="3" id="KW-0732">Signal</keyword>
<keyword evidence="2" id="KW-1133">Transmembrane helix</keyword>
<protein>
    <submittedName>
        <fullName evidence="4">Uncharacterized protein</fullName>
    </submittedName>
</protein>
<name>A0A9P4TAY2_CURKU</name>
<feature type="transmembrane region" description="Helical" evidence="2">
    <location>
        <begin position="152"/>
        <end position="177"/>
    </location>
</feature>
<evidence type="ECO:0000256" key="2">
    <source>
        <dbReference type="SAM" id="Phobius"/>
    </source>
</evidence>
<feature type="chain" id="PRO_5040177055" evidence="3">
    <location>
        <begin position="19"/>
        <end position="186"/>
    </location>
</feature>
<dbReference type="Proteomes" id="UP000801428">
    <property type="component" value="Unassembled WGS sequence"/>
</dbReference>
<evidence type="ECO:0000256" key="1">
    <source>
        <dbReference type="SAM" id="MobiDB-lite"/>
    </source>
</evidence>
<keyword evidence="2" id="KW-0812">Transmembrane</keyword>
<dbReference type="AlphaFoldDB" id="A0A9P4TAY2"/>
<evidence type="ECO:0000313" key="4">
    <source>
        <dbReference type="EMBL" id="KAF2999322.1"/>
    </source>
</evidence>
<sequence length="186" mass="21197">MWIVKIITSLWAVTNSFSYFIMDPAQAPRWFKPAATSLTSPASKRHKKCTHSSEREKKAKEDHDNYVAGQVAKGDKWDRWEVSPPTVNVFNNYINPTFNTFNTFNTFISTCPATPDVPGVDATVLAKKYRPTIGDELVIDKNAVYKEAGMVWLGHVLSTFLFSVLIYIVFSTVVKVIKVIYRFFFL</sequence>
<proteinExistence type="predicted"/>
<feature type="region of interest" description="Disordered" evidence="1">
    <location>
        <begin position="38"/>
        <end position="62"/>
    </location>
</feature>
<evidence type="ECO:0000313" key="5">
    <source>
        <dbReference type="Proteomes" id="UP000801428"/>
    </source>
</evidence>